<keyword evidence="5" id="KW-0479">Metal-binding</keyword>
<keyword evidence="6" id="KW-0413">Isomerase</keyword>
<dbReference type="GO" id="GO:0031419">
    <property type="term" value="F:cobalamin binding"/>
    <property type="evidence" value="ECO:0007669"/>
    <property type="project" value="UniProtKB-KW"/>
</dbReference>
<dbReference type="NCBIfam" id="TIGR00641">
    <property type="entry name" value="acid_CoA_mut_N"/>
    <property type="match status" value="1"/>
</dbReference>
<dbReference type="PROSITE" id="PS51332">
    <property type="entry name" value="B12_BINDING"/>
    <property type="match status" value="1"/>
</dbReference>
<name>A0A7T1WPY9_9ACTN</name>
<dbReference type="InterPro" id="IPR006099">
    <property type="entry name" value="MeMalonylCoA_mutase_a/b_cat"/>
</dbReference>
<dbReference type="KEGG" id="sbat:G4Z16_04715"/>
<organism evidence="9 10">
    <name type="scientific">Streptomyces bathyalis</name>
    <dbReference type="NCBI Taxonomy" id="2710756"/>
    <lineage>
        <taxon>Bacteria</taxon>
        <taxon>Bacillati</taxon>
        <taxon>Actinomycetota</taxon>
        <taxon>Actinomycetes</taxon>
        <taxon>Kitasatosporales</taxon>
        <taxon>Streptomycetaceae</taxon>
        <taxon>Streptomyces</taxon>
    </lineage>
</organism>
<dbReference type="InterPro" id="IPR006098">
    <property type="entry name" value="MMCoA_mutase_a_cat"/>
</dbReference>
<evidence type="ECO:0000256" key="1">
    <source>
        <dbReference type="ARBA" id="ARBA00001922"/>
    </source>
</evidence>
<dbReference type="CDD" id="cd02071">
    <property type="entry name" value="MM_CoA_mut_B12_BD"/>
    <property type="match status" value="1"/>
</dbReference>
<accession>A0A7T1WPY9</accession>
<evidence type="ECO:0000256" key="6">
    <source>
        <dbReference type="ARBA" id="ARBA00023235"/>
    </source>
</evidence>
<dbReference type="SUPFAM" id="SSF52242">
    <property type="entry name" value="Cobalamin (vitamin B12)-binding domain"/>
    <property type="match status" value="1"/>
</dbReference>
<comment type="subunit">
    <text evidence="3">Heterodimer of an alpha and a beta chain.</text>
</comment>
<keyword evidence="7" id="KW-0170">Cobalt</keyword>
<dbReference type="Gene3D" id="3.20.20.240">
    <property type="entry name" value="Methylmalonyl-CoA mutase"/>
    <property type="match status" value="1"/>
</dbReference>
<dbReference type="GO" id="GO:0004494">
    <property type="term" value="F:methylmalonyl-CoA mutase activity"/>
    <property type="evidence" value="ECO:0007669"/>
    <property type="project" value="UniProtKB-EC"/>
</dbReference>
<gene>
    <name evidence="9" type="ORF">G4Z16_04715</name>
</gene>
<evidence type="ECO:0000256" key="3">
    <source>
        <dbReference type="ARBA" id="ARBA00011870"/>
    </source>
</evidence>
<evidence type="ECO:0000256" key="5">
    <source>
        <dbReference type="ARBA" id="ARBA00022723"/>
    </source>
</evidence>
<dbReference type="RefSeq" id="WP_197349330.1">
    <property type="nucleotide sequence ID" value="NZ_CP048882.1"/>
</dbReference>
<dbReference type="Pfam" id="PF01642">
    <property type="entry name" value="MM_CoA_mutase"/>
    <property type="match status" value="1"/>
</dbReference>
<feature type="domain" description="B12-binding" evidence="8">
    <location>
        <begin position="534"/>
        <end position="663"/>
    </location>
</feature>
<dbReference type="Pfam" id="PF02310">
    <property type="entry name" value="B12-binding"/>
    <property type="match status" value="1"/>
</dbReference>
<evidence type="ECO:0000256" key="4">
    <source>
        <dbReference type="ARBA" id="ARBA00022628"/>
    </source>
</evidence>
<dbReference type="InterPro" id="IPR006158">
    <property type="entry name" value="Cobalamin-bd"/>
</dbReference>
<keyword evidence="10" id="KW-1185">Reference proteome</keyword>
<evidence type="ECO:0000256" key="2">
    <source>
        <dbReference type="ARBA" id="ARBA00008465"/>
    </source>
</evidence>
<comment type="cofactor">
    <cofactor evidence="1">
        <name>adenosylcob(III)alamin</name>
        <dbReference type="ChEBI" id="CHEBI:18408"/>
    </cofactor>
</comment>
<dbReference type="NCBIfam" id="TIGR00640">
    <property type="entry name" value="acid_CoA_mut_C"/>
    <property type="match status" value="1"/>
</dbReference>
<evidence type="ECO:0000259" key="8">
    <source>
        <dbReference type="PROSITE" id="PS51332"/>
    </source>
</evidence>
<evidence type="ECO:0000313" key="9">
    <source>
        <dbReference type="EMBL" id="QPP05813.1"/>
    </source>
</evidence>
<keyword evidence="4" id="KW-0846">Cobalamin</keyword>
<dbReference type="SUPFAM" id="SSF51703">
    <property type="entry name" value="Cobalamin (vitamin B12)-dependent enzymes"/>
    <property type="match status" value="1"/>
</dbReference>
<comment type="similarity">
    <text evidence="2">Belongs to the methylmalonyl-CoA mutase family.</text>
</comment>
<evidence type="ECO:0000313" key="10">
    <source>
        <dbReference type="Proteomes" id="UP000595046"/>
    </source>
</evidence>
<dbReference type="PANTHER" id="PTHR48101:SF3">
    <property type="entry name" value="COENZYME B12-DEPENDENT MUTASE"/>
    <property type="match status" value="1"/>
</dbReference>
<dbReference type="InterPro" id="IPR006159">
    <property type="entry name" value="Acid_CoA_mut_C"/>
</dbReference>
<dbReference type="PANTHER" id="PTHR48101">
    <property type="entry name" value="METHYLMALONYL-COA MUTASE, MITOCHONDRIAL-RELATED"/>
    <property type="match status" value="1"/>
</dbReference>
<sequence>MPERAKDRPWLMRTYAGHSTAEASNELYRRNLAKGQTGLSVAFDLPTQTGYDPDHVLARGEVGRVGVPVSHVADMRRLFEDIPLEQMNTSMTINATAMWLLALYQVVAEEHGADISKLQGTTQNDIVKEYLSRGTHVFPPGPSLRLTTDMIAYTVGNIPKWNPINICSYHLQEAGATPVQEIAYAMSTAIAVLDAVRDSGQVPQERMGDVVARISFFVNAGVRFVEEMCKMRAFTRIWDRITRERYGIENAKQRRFRYGVQVNSLGLTEAQPENNIQRIVLEMLAVTLSKDARARAVQLPAWNEALGLPRPWDQQWSLRIQQVLAVESDLLEYEDIFAGSHVVEAKVNELVEASFAEIEHIEKLGGAMAAVESGYLKSELVASHAERRGRIESGEEKIVGVNCYESTEPNPLTADLETAIHTVDPATEAQVAEAVRRWRATRDESPDAAAPRALQRLKDAAATDANLMEATLECARAGVTTGEWAGALREVFGEFRAPTGVSSAPVAVPAEEGSTLADVRRRVKLTAGELGVGKLRLLVGKPGLDGHSNGAEQIAVRARDAGFEVIYQGIRLTPEQISSAAVAEDVHCVGLSILSGSHAELVPDVLERLRRSGADDVPVIVGGIIPSADATALREAGVAAVFTPKDFGITEIIGRIVNEIRTANKLDPLEVPA</sequence>
<evidence type="ECO:0000256" key="7">
    <source>
        <dbReference type="ARBA" id="ARBA00023285"/>
    </source>
</evidence>
<dbReference type="AlphaFoldDB" id="A0A7T1WPY9"/>
<reference evidence="10" key="1">
    <citation type="submission" date="2020-02" db="EMBL/GenBank/DDBJ databases">
        <title>Streptomyces sp. ASO4wet.</title>
        <authorList>
            <person name="Risdian C."/>
            <person name="Landwehr W."/>
            <person name="Schupp P."/>
            <person name="Wink J."/>
        </authorList>
    </citation>
    <scope>NUCLEOTIDE SEQUENCE [LARGE SCALE GENOMIC DNA]</scope>
    <source>
        <strain evidence="10">ASO4wet</strain>
    </source>
</reference>
<dbReference type="InterPro" id="IPR036724">
    <property type="entry name" value="Cobalamin-bd_sf"/>
</dbReference>
<dbReference type="InterPro" id="IPR016176">
    <property type="entry name" value="Cbl-dep_enz_cat"/>
</dbReference>
<dbReference type="EMBL" id="CP048882">
    <property type="protein sequence ID" value="QPP05813.1"/>
    <property type="molecule type" value="Genomic_DNA"/>
</dbReference>
<protein>
    <submittedName>
        <fullName evidence="9">Protein meaA</fullName>
    </submittedName>
</protein>
<dbReference type="Gene3D" id="3.40.50.280">
    <property type="entry name" value="Cobalamin-binding domain"/>
    <property type="match status" value="1"/>
</dbReference>
<dbReference type="GO" id="GO:0046872">
    <property type="term" value="F:metal ion binding"/>
    <property type="evidence" value="ECO:0007669"/>
    <property type="project" value="UniProtKB-KW"/>
</dbReference>
<proteinExistence type="inferred from homology"/>
<dbReference type="Proteomes" id="UP000595046">
    <property type="component" value="Chromosome"/>
</dbReference>